<evidence type="ECO:0000259" key="9">
    <source>
        <dbReference type="Pfam" id="PF07648"/>
    </source>
</evidence>
<keyword evidence="4 8" id="KW-0812">Transmembrane</keyword>
<gene>
    <name evidence="10" type="ORF">Ciccas_002154</name>
</gene>
<feature type="transmembrane region" description="Helical" evidence="8">
    <location>
        <begin position="33"/>
        <end position="51"/>
    </location>
</feature>
<evidence type="ECO:0000256" key="5">
    <source>
        <dbReference type="ARBA" id="ARBA00022989"/>
    </source>
</evidence>
<evidence type="ECO:0000313" key="11">
    <source>
        <dbReference type="Proteomes" id="UP001626550"/>
    </source>
</evidence>
<comment type="similarity">
    <text evidence="2">Belongs to the organo anion transporter (TC 2.A.60) family.</text>
</comment>
<dbReference type="PANTHER" id="PTHR11388:SF100">
    <property type="entry name" value="SOLUTE CARRIER ORGANIC ANION TRANSPORTER FAMILY MEMBER 4A1"/>
    <property type="match status" value="1"/>
</dbReference>
<dbReference type="PANTHER" id="PTHR11388">
    <property type="entry name" value="ORGANIC ANION TRANSPORTER"/>
    <property type="match status" value="1"/>
</dbReference>
<sequence length="298" mass="32790">MLDTAGISLLSPFIPKHIEMQFRLTPTMVSRMLGIQMLVVGSFGNLLGGMIANKWPLSVKQKLLALTISQIGWLAIFPLTFAFSCPRPPLVGFDRPVPATCFQSVKCDCSSLDLFTPVCVNGTSTFFSPCDAGCVLARNSTTFLNCACNGGESVSVGYCEPPCNSVYGYLMAYSVANFIHTVFMVYFLKAVLESVDVSDKSMGMALIGFMVTFLNSSAPLVSGKFIDSMCLKYRGSKCLFYNTDKMKLISHLIPIIFNVPTIICYVLAWYTCPKLLPWESQTKKPEIKALDSPEEQSK</sequence>
<keyword evidence="5 8" id="KW-1133">Transmembrane helix</keyword>
<feature type="transmembrane region" description="Helical" evidence="8">
    <location>
        <begin position="249"/>
        <end position="270"/>
    </location>
</feature>
<feature type="transmembrane region" description="Helical" evidence="8">
    <location>
        <begin position="63"/>
        <end position="83"/>
    </location>
</feature>
<reference evidence="10 11" key="1">
    <citation type="submission" date="2024-11" db="EMBL/GenBank/DDBJ databases">
        <title>Adaptive evolution of stress response genes in parasites aligns with host niche diversity.</title>
        <authorList>
            <person name="Hahn C."/>
            <person name="Resl P."/>
        </authorList>
    </citation>
    <scope>NUCLEOTIDE SEQUENCE [LARGE SCALE GENOMIC DNA]</scope>
    <source>
        <strain evidence="10">EGGRZ-B1_66</strain>
        <tissue evidence="10">Body</tissue>
    </source>
</reference>
<feature type="transmembrane region" description="Helical" evidence="8">
    <location>
        <begin position="170"/>
        <end position="192"/>
    </location>
</feature>
<dbReference type="InterPro" id="IPR004156">
    <property type="entry name" value="OATP"/>
</dbReference>
<evidence type="ECO:0000256" key="1">
    <source>
        <dbReference type="ARBA" id="ARBA00004651"/>
    </source>
</evidence>
<evidence type="ECO:0000256" key="8">
    <source>
        <dbReference type="SAM" id="Phobius"/>
    </source>
</evidence>
<organism evidence="10 11">
    <name type="scientific">Cichlidogyrus casuarinus</name>
    <dbReference type="NCBI Taxonomy" id="1844966"/>
    <lineage>
        <taxon>Eukaryota</taxon>
        <taxon>Metazoa</taxon>
        <taxon>Spiralia</taxon>
        <taxon>Lophotrochozoa</taxon>
        <taxon>Platyhelminthes</taxon>
        <taxon>Monogenea</taxon>
        <taxon>Monopisthocotylea</taxon>
        <taxon>Dactylogyridea</taxon>
        <taxon>Ancyrocephalidae</taxon>
        <taxon>Cichlidogyrus</taxon>
    </lineage>
</organism>
<dbReference type="SUPFAM" id="SSF103473">
    <property type="entry name" value="MFS general substrate transporter"/>
    <property type="match status" value="1"/>
</dbReference>
<name>A0ABD2QI35_9PLAT</name>
<evidence type="ECO:0000256" key="2">
    <source>
        <dbReference type="ARBA" id="ARBA00009657"/>
    </source>
</evidence>
<dbReference type="Proteomes" id="UP001626550">
    <property type="component" value="Unassembled WGS sequence"/>
</dbReference>
<dbReference type="InterPro" id="IPR036259">
    <property type="entry name" value="MFS_trans_sf"/>
</dbReference>
<accession>A0ABD2QI35</accession>
<dbReference type="AlphaFoldDB" id="A0ABD2QI35"/>
<comment type="subcellular location">
    <subcellularLocation>
        <location evidence="1">Cell membrane</location>
        <topology evidence="1">Multi-pass membrane protein</topology>
    </subcellularLocation>
</comment>
<protein>
    <recommendedName>
        <fullName evidence="9">Kazal-like domain-containing protein</fullName>
    </recommendedName>
</protein>
<evidence type="ECO:0000256" key="7">
    <source>
        <dbReference type="ARBA" id="ARBA00023157"/>
    </source>
</evidence>
<dbReference type="Pfam" id="PF03137">
    <property type="entry name" value="OATP"/>
    <property type="match status" value="1"/>
</dbReference>
<dbReference type="EMBL" id="JBJKFK010000162">
    <property type="protein sequence ID" value="KAL3319187.1"/>
    <property type="molecule type" value="Genomic_DNA"/>
</dbReference>
<comment type="caution">
    <text evidence="10">The sequence shown here is derived from an EMBL/GenBank/DDBJ whole genome shotgun (WGS) entry which is preliminary data.</text>
</comment>
<feature type="transmembrane region" description="Helical" evidence="8">
    <location>
        <begin position="204"/>
        <end position="226"/>
    </location>
</feature>
<dbReference type="InterPro" id="IPR002350">
    <property type="entry name" value="Kazal_dom"/>
</dbReference>
<keyword evidence="3" id="KW-1003">Cell membrane</keyword>
<proteinExistence type="inferred from homology"/>
<keyword evidence="7" id="KW-1015">Disulfide bond</keyword>
<feature type="domain" description="Kazal-like" evidence="9">
    <location>
        <begin position="105"/>
        <end position="148"/>
    </location>
</feature>
<evidence type="ECO:0000313" key="10">
    <source>
        <dbReference type="EMBL" id="KAL3319187.1"/>
    </source>
</evidence>
<evidence type="ECO:0000256" key="3">
    <source>
        <dbReference type="ARBA" id="ARBA00022475"/>
    </source>
</evidence>
<evidence type="ECO:0000256" key="6">
    <source>
        <dbReference type="ARBA" id="ARBA00023136"/>
    </source>
</evidence>
<keyword evidence="11" id="KW-1185">Reference proteome</keyword>
<dbReference type="Pfam" id="PF07648">
    <property type="entry name" value="Kazal_2"/>
    <property type="match status" value="1"/>
</dbReference>
<dbReference type="GO" id="GO:0005886">
    <property type="term" value="C:plasma membrane"/>
    <property type="evidence" value="ECO:0007669"/>
    <property type="project" value="UniProtKB-SubCell"/>
</dbReference>
<evidence type="ECO:0000256" key="4">
    <source>
        <dbReference type="ARBA" id="ARBA00022692"/>
    </source>
</evidence>
<keyword evidence="6 8" id="KW-0472">Membrane</keyword>